<dbReference type="AlphaFoldDB" id="A0A645HNS6"/>
<organism evidence="1">
    <name type="scientific">bioreactor metagenome</name>
    <dbReference type="NCBI Taxonomy" id="1076179"/>
    <lineage>
        <taxon>unclassified sequences</taxon>
        <taxon>metagenomes</taxon>
        <taxon>ecological metagenomes</taxon>
    </lineage>
</organism>
<accession>A0A645HNS6</accession>
<proteinExistence type="predicted"/>
<comment type="caution">
    <text evidence="1">The sequence shown here is derived from an EMBL/GenBank/DDBJ whole genome shotgun (WGS) entry which is preliminary data.</text>
</comment>
<protein>
    <submittedName>
        <fullName evidence="1">Uncharacterized protein</fullName>
    </submittedName>
</protein>
<gene>
    <name evidence="1" type="ORF">SDC9_185285</name>
</gene>
<sequence>MYQGILYLSASREMQSVFAIKVSTGEVQRVLDRNLVDGTEGEDMTILPTADGALFHILDIGSVRVGVHLRHYAFDVHSIKWKA</sequence>
<evidence type="ECO:0000313" key="1">
    <source>
        <dbReference type="EMBL" id="MPN37764.1"/>
    </source>
</evidence>
<reference evidence="1" key="1">
    <citation type="submission" date="2019-08" db="EMBL/GenBank/DDBJ databases">
        <authorList>
            <person name="Kucharzyk K."/>
            <person name="Murdoch R.W."/>
            <person name="Higgins S."/>
            <person name="Loffler F."/>
        </authorList>
    </citation>
    <scope>NUCLEOTIDE SEQUENCE</scope>
</reference>
<dbReference type="EMBL" id="VSSQ01092617">
    <property type="protein sequence ID" value="MPN37764.1"/>
    <property type="molecule type" value="Genomic_DNA"/>
</dbReference>
<name>A0A645HNS6_9ZZZZ</name>